<dbReference type="InterPro" id="IPR044174">
    <property type="entry name" value="BC10-like"/>
</dbReference>
<organism evidence="7">
    <name type="scientific">Daucus carota subsp. sativus</name>
    <name type="common">Carrot</name>
    <dbReference type="NCBI Taxonomy" id="79200"/>
    <lineage>
        <taxon>Eukaryota</taxon>
        <taxon>Viridiplantae</taxon>
        <taxon>Streptophyta</taxon>
        <taxon>Embryophyta</taxon>
        <taxon>Tracheophyta</taxon>
        <taxon>Spermatophyta</taxon>
        <taxon>Magnoliopsida</taxon>
        <taxon>eudicotyledons</taxon>
        <taxon>Gunneridae</taxon>
        <taxon>Pentapetalae</taxon>
        <taxon>asterids</taxon>
        <taxon>campanulids</taxon>
        <taxon>Apiales</taxon>
        <taxon>Apiaceae</taxon>
        <taxon>Apioideae</taxon>
        <taxon>Scandiceae</taxon>
        <taxon>Daucinae</taxon>
        <taxon>Daucus</taxon>
        <taxon>Daucus sect. Daucus</taxon>
    </lineage>
</organism>
<dbReference type="InterPro" id="IPR003406">
    <property type="entry name" value="Glyco_trans_14"/>
</dbReference>
<protein>
    <submittedName>
        <fullName evidence="7">Uncharacterized protein</fullName>
    </submittedName>
</protein>
<dbReference type="GO" id="GO:0016757">
    <property type="term" value="F:glycosyltransferase activity"/>
    <property type="evidence" value="ECO:0007669"/>
    <property type="project" value="UniProtKB-KW"/>
</dbReference>
<sequence>MFERQVSIRIRREHQGGLQVATTIILCISITFFVFVLATFINDRAKRLSIDSDDFYIPQSYVTSTYASNPDILCNSSSSSDVHHSVTEQRISPKDLWHSMSDEELIWRASMVPVVIDPPFNWTPKVAFMFLIRGSLPLAPLWERFFKGHNGLFSIYLHTSPEFTDETPESSVFYKRRIPSKPVAWGKHTMIDAERRLLANALLDFTNERFVLLSETCIPLFNFTFIYNYLINSNHSFLSSFDDPRKMGRGKYNKRMSPAITLSDWRKGSQWFEAHRKLAIQLISDTTYYPIFRTHCQRPCFMDEHYFPTLVNKICPELTSNATVTWTDWSRGGSHPALFVKNQISKEFLEKIRHGYKCSYNGEETSICFLFARKFHANTLQPLLSIAPGSSFARVEHLAQRLMGNI</sequence>
<dbReference type="KEGG" id="dcr:108198545"/>
<keyword evidence="5" id="KW-0325">Glycoprotein</keyword>
<keyword evidence="2" id="KW-0328">Glycosyltransferase</keyword>
<evidence type="ECO:0000256" key="4">
    <source>
        <dbReference type="ARBA" id="ARBA00023136"/>
    </source>
</evidence>
<reference evidence="7" key="1">
    <citation type="journal article" date="2016" name="Nat. Genet.">
        <title>A high-quality carrot genome assembly provides new insights into carotenoid accumulation and asterid genome evolution.</title>
        <authorList>
            <person name="Iorizzo M."/>
            <person name="Ellison S."/>
            <person name="Senalik D."/>
            <person name="Zeng P."/>
            <person name="Satapoomin P."/>
            <person name="Huang J."/>
            <person name="Bowman M."/>
            <person name="Iovene M."/>
            <person name="Sanseverino W."/>
            <person name="Cavagnaro P."/>
            <person name="Yildiz M."/>
            <person name="Macko-Podgorni A."/>
            <person name="Moranska E."/>
            <person name="Grzebelus E."/>
            <person name="Grzebelus D."/>
            <person name="Ashrafi H."/>
            <person name="Zheng Z."/>
            <person name="Cheng S."/>
            <person name="Spooner D."/>
            <person name="Van Deynze A."/>
            <person name="Simon P."/>
        </authorList>
    </citation>
    <scope>NUCLEOTIDE SEQUENCE [LARGE SCALE GENOMIC DNA]</scope>
    <source>
        <tissue evidence="7">Leaf</tissue>
    </source>
</reference>
<keyword evidence="4 6" id="KW-0472">Membrane</keyword>
<keyword evidence="6" id="KW-1133">Transmembrane helix</keyword>
<evidence type="ECO:0000256" key="5">
    <source>
        <dbReference type="ARBA" id="ARBA00023180"/>
    </source>
</evidence>
<feature type="transmembrane region" description="Helical" evidence="6">
    <location>
        <begin position="20"/>
        <end position="41"/>
    </location>
</feature>
<dbReference type="Pfam" id="PF02485">
    <property type="entry name" value="Branch"/>
    <property type="match status" value="1"/>
</dbReference>
<dbReference type="Proteomes" id="UP000077755">
    <property type="component" value="Chromosome 8"/>
</dbReference>
<dbReference type="OMA" id="APKELWH"/>
<proteinExistence type="predicted"/>
<dbReference type="EMBL" id="LNRQ01000008">
    <property type="protein sequence ID" value="KZM85835.1"/>
    <property type="molecule type" value="Genomic_DNA"/>
</dbReference>
<evidence type="ECO:0000256" key="2">
    <source>
        <dbReference type="ARBA" id="ARBA00022676"/>
    </source>
</evidence>
<dbReference type="OrthoDB" id="191334at2759"/>
<reference evidence="8" key="2">
    <citation type="submission" date="2022-03" db="EMBL/GenBank/DDBJ databases">
        <title>Draft title - Genomic analysis of global carrot germplasm unveils the trajectory of domestication and the origin of high carotenoid orange carrot.</title>
        <authorList>
            <person name="Iorizzo M."/>
            <person name="Ellison S."/>
            <person name="Senalik D."/>
            <person name="Macko-Podgorni A."/>
            <person name="Grzebelus D."/>
            <person name="Bostan H."/>
            <person name="Rolling W."/>
            <person name="Curaba J."/>
            <person name="Simon P."/>
        </authorList>
    </citation>
    <scope>NUCLEOTIDE SEQUENCE</scope>
    <source>
        <tissue evidence="8">Leaf</tissue>
    </source>
</reference>
<evidence type="ECO:0000313" key="9">
    <source>
        <dbReference type="Proteomes" id="UP000077755"/>
    </source>
</evidence>
<evidence type="ECO:0000256" key="1">
    <source>
        <dbReference type="ARBA" id="ARBA00004606"/>
    </source>
</evidence>
<keyword evidence="9" id="KW-1185">Reference proteome</keyword>
<dbReference type="PANTHER" id="PTHR31042:SF91">
    <property type="entry name" value="CORE-2_I-BRANCHING BETA-1,6-N-ACETYLGLUCOSAMINYLTRANSFERASE FAMILY PROTEIN"/>
    <property type="match status" value="1"/>
</dbReference>
<evidence type="ECO:0000256" key="3">
    <source>
        <dbReference type="ARBA" id="ARBA00022679"/>
    </source>
</evidence>
<comment type="subcellular location">
    <subcellularLocation>
        <location evidence="1">Membrane</location>
        <topology evidence="1">Single-pass type II membrane protein</topology>
    </subcellularLocation>
</comment>
<dbReference type="EMBL" id="CP093350">
    <property type="protein sequence ID" value="WOH13351.1"/>
    <property type="molecule type" value="Genomic_DNA"/>
</dbReference>
<evidence type="ECO:0000313" key="8">
    <source>
        <dbReference type="EMBL" id="WOH13351.1"/>
    </source>
</evidence>
<keyword evidence="6" id="KW-0812">Transmembrane</keyword>
<accession>A0A175YQD1</accession>
<dbReference type="PANTHER" id="PTHR31042">
    <property type="entry name" value="CORE-2/I-BRANCHING BETA-1,6-N-ACETYLGLUCOSAMINYLTRANSFERASE FAMILY PROTEIN-RELATED"/>
    <property type="match status" value="1"/>
</dbReference>
<name>A0A175YQD1_DAUCS</name>
<evidence type="ECO:0000313" key="7">
    <source>
        <dbReference type="EMBL" id="KZM85835.1"/>
    </source>
</evidence>
<keyword evidence="3" id="KW-0808">Transferase</keyword>
<dbReference type="GO" id="GO:0016020">
    <property type="term" value="C:membrane"/>
    <property type="evidence" value="ECO:0007669"/>
    <property type="project" value="UniProtKB-SubCell"/>
</dbReference>
<dbReference type="Gramene" id="KZM85835">
    <property type="protein sequence ID" value="KZM85835"/>
    <property type="gene ID" value="DCAR_026743"/>
</dbReference>
<dbReference type="AlphaFoldDB" id="A0A175YQD1"/>
<evidence type="ECO:0000256" key="6">
    <source>
        <dbReference type="SAM" id="Phobius"/>
    </source>
</evidence>
<gene>
    <name evidence="7" type="ORF">DCAR_026743</name>
    <name evidence="8" type="ORF">DCAR_0832861</name>
</gene>